<comment type="caution">
    <text evidence="1">The sequence shown here is derived from an EMBL/GenBank/DDBJ whole genome shotgun (WGS) entry which is preliminary data.</text>
</comment>
<reference evidence="1 2" key="1">
    <citation type="submission" date="2019-07" db="EMBL/GenBank/DDBJ databases">
        <title>Whole genome shotgun sequence of Adhaeribacter aerolatus NBRC 106133.</title>
        <authorList>
            <person name="Hosoyama A."/>
            <person name="Uohara A."/>
            <person name="Ohji S."/>
            <person name="Ichikawa N."/>
        </authorList>
    </citation>
    <scope>NUCLEOTIDE SEQUENCE [LARGE SCALE GENOMIC DNA]</scope>
    <source>
        <strain evidence="1 2">NBRC 106133</strain>
    </source>
</reference>
<gene>
    <name evidence="1" type="ORF">AAE02nite_47230</name>
</gene>
<dbReference type="EMBL" id="BJYS01000049">
    <property type="protein sequence ID" value="GEO07059.1"/>
    <property type="molecule type" value="Genomic_DNA"/>
</dbReference>
<accession>A0A512B541</accession>
<dbReference type="Proteomes" id="UP000321532">
    <property type="component" value="Unassembled WGS sequence"/>
</dbReference>
<organism evidence="1 2">
    <name type="scientific">Adhaeribacter aerolatus</name>
    <dbReference type="NCBI Taxonomy" id="670289"/>
    <lineage>
        <taxon>Bacteria</taxon>
        <taxon>Pseudomonadati</taxon>
        <taxon>Bacteroidota</taxon>
        <taxon>Cytophagia</taxon>
        <taxon>Cytophagales</taxon>
        <taxon>Hymenobacteraceae</taxon>
        <taxon>Adhaeribacter</taxon>
    </lineage>
</organism>
<dbReference type="AlphaFoldDB" id="A0A512B541"/>
<name>A0A512B541_9BACT</name>
<protein>
    <submittedName>
        <fullName evidence="1">Uncharacterized protein</fullName>
    </submittedName>
</protein>
<sequence>MVLPNRGNFLKDKNNVKYIRACLTPDIPVMRRISAARYAFLEKRISDWRKKKYTNYSARLTSSVPNALAGKRKINLLELEQVIFCYVYCGCYELA</sequence>
<proteinExistence type="predicted"/>
<keyword evidence="2" id="KW-1185">Reference proteome</keyword>
<evidence type="ECO:0000313" key="2">
    <source>
        <dbReference type="Proteomes" id="UP000321532"/>
    </source>
</evidence>
<evidence type="ECO:0000313" key="1">
    <source>
        <dbReference type="EMBL" id="GEO07059.1"/>
    </source>
</evidence>